<feature type="transmembrane region" description="Helical" evidence="1">
    <location>
        <begin position="351"/>
        <end position="373"/>
    </location>
</feature>
<evidence type="ECO:0000259" key="2">
    <source>
        <dbReference type="SMART" id="SM00603"/>
    </source>
</evidence>
<dbReference type="InParanoid" id="A0A1Y2AEY2"/>
<feature type="transmembrane region" description="Helical" evidence="1">
    <location>
        <begin position="250"/>
        <end position="269"/>
    </location>
</feature>
<reference evidence="3 4" key="1">
    <citation type="submission" date="2016-07" db="EMBL/GenBank/DDBJ databases">
        <title>Pervasive Adenine N6-methylation of Active Genes in Fungi.</title>
        <authorList>
            <consortium name="DOE Joint Genome Institute"/>
            <person name="Mondo S.J."/>
            <person name="Dannebaum R.O."/>
            <person name="Kuo R.C."/>
            <person name="Labutti K."/>
            <person name="Haridas S."/>
            <person name="Kuo A."/>
            <person name="Salamov A."/>
            <person name="Ahrendt S.R."/>
            <person name="Lipzen A."/>
            <person name="Sullivan W."/>
            <person name="Andreopoulos W.B."/>
            <person name="Clum A."/>
            <person name="Lindquist E."/>
            <person name="Daum C."/>
            <person name="Ramamoorthy G.K."/>
            <person name="Gryganskyi A."/>
            <person name="Culley D."/>
            <person name="Magnuson J.K."/>
            <person name="James T.Y."/>
            <person name="O'Malley M.A."/>
            <person name="Stajich J.E."/>
            <person name="Spatafora J.W."/>
            <person name="Visel A."/>
            <person name="Grigoriev I.V."/>
        </authorList>
    </citation>
    <scope>NUCLEOTIDE SEQUENCE [LARGE SCALE GENOMIC DNA]</scope>
    <source>
        <strain evidence="3 4">68-887.2</strain>
    </source>
</reference>
<feature type="transmembrane region" description="Helical" evidence="1">
    <location>
        <begin position="206"/>
        <end position="230"/>
    </location>
</feature>
<dbReference type="Proteomes" id="UP000193986">
    <property type="component" value="Unassembled WGS sequence"/>
</dbReference>
<dbReference type="Pfam" id="PF03815">
    <property type="entry name" value="LCCL"/>
    <property type="match status" value="1"/>
</dbReference>
<keyword evidence="1" id="KW-0812">Transmembrane</keyword>
<evidence type="ECO:0000256" key="1">
    <source>
        <dbReference type="SAM" id="Phobius"/>
    </source>
</evidence>
<evidence type="ECO:0000313" key="4">
    <source>
        <dbReference type="Proteomes" id="UP000193986"/>
    </source>
</evidence>
<feature type="transmembrane region" description="Helical" evidence="1">
    <location>
        <begin position="30"/>
        <end position="46"/>
    </location>
</feature>
<keyword evidence="4" id="KW-1185">Reference proteome</keyword>
<dbReference type="InterPro" id="IPR036609">
    <property type="entry name" value="LCCL_sf"/>
</dbReference>
<dbReference type="SUPFAM" id="SSF69848">
    <property type="entry name" value="LCCL domain"/>
    <property type="match status" value="1"/>
</dbReference>
<dbReference type="PANTHER" id="PTHR31331">
    <property type="entry name" value="LCCL DOMAIN PROTEIN (AFU_ORTHOLOGUE AFUA_5G08630)"/>
    <property type="match status" value="1"/>
</dbReference>
<keyword evidence="1" id="KW-0472">Membrane</keyword>
<protein>
    <recommendedName>
        <fullName evidence="2">LCCL domain-containing protein</fullName>
    </recommendedName>
</protein>
<name>A0A1Y2AEY2_9TREE</name>
<dbReference type="EMBL" id="MCFC01000117">
    <property type="protein sequence ID" value="ORY21153.1"/>
    <property type="molecule type" value="Genomic_DNA"/>
</dbReference>
<gene>
    <name evidence="3" type="ORF">BCR39DRAFT_474635</name>
</gene>
<dbReference type="Gene3D" id="2.170.130.20">
    <property type="entry name" value="LCCL-like domain"/>
    <property type="match status" value="1"/>
</dbReference>
<dbReference type="AlphaFoldDB" id="A0A1Y2AEY2"/>
<proteinExistence type="predicted"/>
<dbReference type="OrthoDB" id="441660at2759"/>
<organism evidence="3 4">
    <name type="scientific">Naematelia encephala</name>
    <dbReference type="NCBI Taxonomy" id="71784"/>
    <lineage>
        <taxon>Eukaryota</taxon>
        <taxon>Fungi</taxon>
        <taxon>Dikarya</taxon>
        <taxon>Basidiomycota</taxon>
        <taxon>Agaricomycotina</taxon>
        <taxon>Tremellomycetes</taxon>
        <taxon>Tremellales</taxon>
        <taxon>Naemateliaceae</taxon>
        <taxon>Naematelia</taxon>
    </lineage>
</organism>
<sequence length="484" mass="53137">MTISTPRRSVTWRPDRAIHRFSTYRHLHRLLIPFLAIWATGFILLIRQQYYIPTPEYIGCTASPWDNWPPDVCGINATDCATDLVTASYRCPGACRDVTLGNPRWVGGEQVNGVPFVVGGNSDTYRADSWICPAAIHANMISPRFGGCVTVDAIPFLQGASGFLNSTSNGITSSSFLPHFPGAFTLTSHSQTGCIDLHAYISTYNALCLAIFTLFLQPSTGVLYSVLMVLGYAQIKLVSNPPTMMPDWSAIAGDLPAVLGAVYWIWHVAFKRTLKGFKHLPLETTLWQGLGYWIGVESSTIFAKLPISRLGYDPLDPAGVITLTIIVVLVVIVVVVQVWDMRKYGTVWYYLIRYLPLVPIVILLATLPGYYFRPHHYLLSLLALPVLSLPNRVSLFLQAFFLGLFLDGVGRWGWDSIIETKAALLGDADAGTGTPTFDLVNSTASLLSWDGGSDVGDSTGSGVGVMIDDVLREWDLMTNSESSE</sequence>
<comment type="caution">
    <text evidence="3">The sequence shown here is derived from an EMBL/GenBank/DDBJ whole genome shotgun (WGS) entry which is preliminary data.</text>
</comment>
<feature type="transmembrane region" description="Helical" evidence="1">
    <location>
        <begin position="319"/>
        <end position="339"/>
    </location>
</feature>
<feature type="domain" description="LCCL" evidence="2">
    <location>
        <begin position="76"/>
        <end position="174"/>
    </location>
</feature>
<keyword evidence="1" id="KW-1133">Transmembrane helix</keyword>
<evidence type="ECO:0000313" key="3">
    <source>
        <dbReference type="EMBL" id="ORY21153.1"/>
    </source>
</evidence>
<accession>A0A1Y2AEY2</accession>
<dbReference type="InterPro" id="IPR004043">
    <property type="entry name" value="LCCL"/>
</dbReference>
<dbReference type="SMART" id="SM00603">
    <property type="entry name" value="LCCL"/>
    <property type="match status" value="1"/>
</dbReference>
<dbReference type="PANTHER" id="PTHR31331:SF1">
    <property type="entry name" value="CYSTEINE RICH SECRETORY PROTEIN LCCL DOMAIN CONTAINING 2"/>
    <property type="match status" value="1"/>
</dbReference>
<dbReference type="InterPro" id="IPR051957">
    <property type="entry name" value="CRISP-LCCL_domain"/>
</dbReference>